<comment type="caution">
    <text evidence="2">The sequence shown here is derived from an EMBL/GenBank/DDBJ whole genome shotgun (WGS) entry which is preliminary data.</text>
</comment>
<accession>A0AAW1VW03</accession>
<feature type="region of interest" description="Disordered" evidence="1">
    <location>
        <begin position="41"/>
        <end position="77"/>
    </location>
</feature>
<dbReference type="EMBL" id="JBEDUW010000007">
    <property type="protein sequence ID" value="KAK9912227.1"/>
    <property type="molecule type" value="Genomic_DNA"/>
</dbReference>
<name>A0AAW1VW03_RUBAR</name>
<feature type="compositionally biased region" description="Low complexity" evidence="1">
    <location>
        <begin position="56"/>
        <end position="65"/>
    </location>
</feature>
<evidence type="ECO:0000313" key="3">
    <source>
        <dbReference type="Proteomes" id="UP001457282"/>
    </source>
</evidence>
<dbReference type="Proteomes" id="UP001457282">
    <property type="component" value="Unassembled WGS sequence"/>
</dbReference>
<evidence type="ECO:0000313" key="2">
    <source>
        <dbReference type="EMBL" id="KAK9912227.1"/>
    </source>
</evidence>
<organism evidence="2 3">
    <name type="scientific">Rubus argutus</name>
    <name type="common">Southern blackberry</name>
    <dbReference type="NCBI Taxonomy" id="59490"/>
    <lineage>
        <taxon>Eukaryota</taxon>
        <taxon>Viridiplantae</taxon>
        <taxon>Streptophyta</taxon>
        <taxon>Embryophyta</taxon>
        <taxon>Tracheophyta</taxon>
        <taxon>Spermatophyta</taxon>
        <taxon>Magnoliopsida</taxon>
        <taxon>eudicotyledons</taxon>
        <taxon>Gunneridae</taxon>
        <taxon>Pentapetalae</taxon>
        <taxon>rosids</taxon>
        <taxon>fabids</taxon>
        <taxon>Rosales</taxon>
        <taxon>Rosaceae</taxon>
        <taxon>Rosoideae</taxon>
        <taxon>Rosoideae incertae sedis</taxon>
        <taxon>Rubus</taxon>
    </lineage>
</organism>
<keyword evidence="3" id="KW-1185">Reference proteome</keyword>
<protein>
    <submittedName>
        <fullName evidence="2">Uncharacterized protein</fullName>
    </submittedName>
</protein>
<evidence type="ECO:0000256" key="1">
    <source>
        <dbReference type="SAM" id="MobiDB-lite"/>
    </source>
</evidence>
<sequence>MRESTVSPERVADRKRDRTGGAWWRRWGRRRRLDDWARRWRRGGDEDGGWEDDCVLGSTGLSSGDGDLGEQCGVRGG</sequence>
<gene>
    <name evidence="2" type="ORF">M0R45_036098</name>
</gene>
<dbReference type="AlphaFoldDB" id="A0AAW1VW03"/>
<proteinExistence type="predicted"/>
<reference evidence="2 3" key="1">
    <citation type="journal article" date="2023" name="G3 (Bethesda)">
        <title>A chromosome-length genome assembly and annotation of blackberry (Rubus argutus, cv. 'Hillquist').</title>
        <authorList>
            <person name="Bruna T."/>
            <person name="Aryal R."/>
            <person name="Dudchenko O."/>
            <person name="Sargent D.J."/>
            <person name="Mead D."/>
            <person name="Buti M."/>
            <person name="Cavallini A."/>
            <person name="Hytonen T."/>
            <person name="Andres J."/>
            <person name="Pham M."/>
            <person name="Weisz D."/>
            <person name="Mascagni F."/>
            <person name="Usai G."/>
            <person name="Natali L."/>
            <person name="Bassil N."/>
            <person name="Fernandez G.E."/>
            <person name="Lomsadze A."/>
            <person name="Armour M."/>
            <person name="Olukolu B."/>
            <person name="Poorten T."/>
            <person name="Britton C."/>
            <person name="Davik J."/>
            <person name="Ashrafi H."/>
            <person name="Aiden E.L."/>
            <person name="Borodovsky M."/>
            <person name="Worthington M."/>
        </authorList>
    </citation>
    <scope>NUCLEOTIDE SEQUENCE [LARGE SCALE GENOMIC DNA]</scope>
    <source>
        <strain evidence="2">PI 553951</strain>
    </source>
</reference>